<protein>
    <submittedName>
        <fullName evidence="2">Uncharacterized protein</fullName>
    </submittedName>
</protein>
<name>A0A915HL70_ROMCU</name>
<sequence length="132" mass="15179">HQILFSFHSRLYCKDFINVSNPTLHCKTSKTNASITFIYIKHPEYGHLFLKKAVKICRLCHDADLVLLQDTPDLNENTLPVWISVTAQVTLVDNQATIVTWTPYIVDNVIWPIRMDINRPFPMLAQPLGFPS</sequence>
<organism evidence="1 2">
    <name type="scientific">Romanomermis culicivorax</name>
    <name type="common">Nematode worm</name>
    <dbReference type="NCBI Taxonomy" id="13658"/>
    <lineage>
        <taxon>Eukaryota</taxon>
        <taxon>Metazoa</taxon>
        <taxon>Ecdysozoa</taxon>
        <taxon>Nematoda</taxon>
        <taxon>Enoplea</taxon>
        <taxon>Dorylaimia</taxon>
        <taxon>Mermithida</taxon>
        <taxon>Mermithoidea</taxon>
        <taxon>Mermithidae</taxon>
        <taxon>Romanomermis</taxon>
    </lineage>
</organism>
<evidence type="ECO:0000313" key="2">
    <source>
        <dbReference type="WBParaSite" id="nRc.2.0.1.t02225-RA"/>
    </source>
</evidence>
<evidence type="ECO:0000313" key="1">
    <source>
        <dbReference type="Proteomes" id="UP000887565"/>
    </source>
</evidence>
<dbReference type="WBParaSite" id="nRc.2.0.1.t02225-RA">
    <property type="protein sequence ID" value="nRc.2.0.1.t02225-RA"/>
    <property type="gene ID" value="nRc.2.0.1.g02225"/>
</dbReference>
<accession>A0A915HL70</accession>
<keyword evidence="1" id="KW-1185">Reference proteome</keyword>
<proteinExistence type="predicted"/>
<reference evidence="2" key="1">
    <citation type="submission" date="2022-11" db="UniProtKB">
        <authorList>
            <consortium name="WormBaseParasite"/>
        </authorList>
    </citation>
    <scope>IDENTIFICATION</scope>
</reference>
<dbReference type="AlphaFoldDB" id="A0A915HL70"/>
<dbReference type="Proteomes" id="UP000887565">
    <property type="component" value="Unplaced"/>
</dbReference>